<accession>A0A0V0SC63</accession>
<keyword evidence="2" id="KW-1185">Reference proteome</keyword>
<name>A0A0V0SC63_9BILA</name>
<dbReference type="AlphaFoldDB" id="A0A0V0SC63"/>
<organism evidence="1 2">
    <name type="scientific">Trichinella nelsoni</name>
    <dbReference type="NCBI Taxonomy" id="6336"/>
    <lineage>
        <taxon>Eukaryota</taxon>
        <taxon>Metazoa</taxon>
        <taxon>Ecdysozoa</taxon>
        <taxon>Nematoda</taxon>
        <taxon>Enoplea</taxon>
        <taxon>Dorylaimia</taxon>
        <taxon>Trichinellida</taxon>
        <taxon>Trichinellidae</taxon>
        <taxon>Trichinella</taxon>
    </lineage>
</organism>
<dbReference type="EMBL" id="JYDL01000020">
    <property type="protein sequence ID" value="KRX23957.1"/>
    <property type="molecule type" value="Genomic_DNA"/>
</dbReference>
<sequence>MTVQPREIYRDLAFSVTQMLATHRDAAGKQLVIGNGFKVAQLKFIDDYGPNRLKLKYCLTKNGITTIGPVIDVEKCVDFAGALHGDVKSQYSIQYLSVPFIYLSNFSPISSTGELCALVPYWRTFIGEDNIAGLMCPEDGDVGERPMLGLRLGKPSICERLVPVINATGLPRGEL</sequence>
<dbReference type="Proteomes" id="UP000054630">
    <property type="component" value="Unassembled WGS sequence"/>
</dbReference>
<dbReference type="OrthoDB" id="5919284at2759"/>
<protein>
    <submittedName>
        <fullName evidence="1">Uncharacterized protein</fullName>
    </submittedName>
</protein>
<comment type="caution">
    <text evidence="1">The sequence shown here is derived from an EMBL/GenBank/DDBJ whole genome shotgun (WGS) entry which is preliminary data.</text>
</comment>
<reference evidence="1 2" key="1">
    <citation type="submission" date="2015-01" db="EMBL/GenBank/DDBJ databases">
        <title>Evolution of Trichinella species and genotypes.</title>
        <authorList>
            <person name="Korhonen P.K."/>
            <person name="Edoardo P."/>
            <person name="Giuseppe L.R."/>
            <person name="Gasser R.B."/>
        </authorList>
    </citation>
    <scope>NUCLEOTIDE SEQUENCE [LARGE SCALE GENOMIC DNA]</scope>
    <source>
        <strain evidence="1">ISS37</strain>
    </source>
</reference>
<evidence type="ECO:0000313" key="1">
    <source>
        <dbReference type="EMBL" id="KRX23957.1"/>
    </source>
</evidence>
<evidence type="ECO:0000313" key="2">
    <source>
        <dbReference type="Proteomes" id="UP000054630"/>
    </source>
</evidence>
<proteinExistence type="predicted"/>
<gene>
    <name evidence="1" type="ORF">T07_11265</name>
</gene>